<dbReference type="Proteomes" id="UP000054324">
    <property type="component" value="Unassembled WGS sequence"/>
</dbReference>
<sequence>ALALGPLYRNIKSVVSTKLYTECYCFNVWNGIRIYAKEQDVDDTGVLKDSRKIQEIASSLLPTSCSKVTVSMLSITWSQQRVSRLITTRRALHSHSYLKV</sequence>
<dbReference type="CTD" id="20327282"/>
<name>A0A075A583_OPIVI</name>
<proteinExistence type="predicted"/>
<keyword evidence="2" id="KW-1185">Reference proteome</keyword>
<evidence type="ECO:0000313" key="1">
    <source>
        <dbReference type="EMBL" id="KER30740.1"/>
    </source>
</evidence>
<gene>
    <name evidence="1" type="ORF">T265_13114</name>
</gene>
<dbReference type="RefSeq" id="XP_009165531.1">
    <property type="nucleotide sequence ID" value="XM_009167267.1"/>
</dbReference>
<dbReference type="AlphaFoldDB" id="A0A075A583"/>
<protein>
    <submittedName>
        <fullName evidence="1">Uncharacterized protein</fullName>
    </submittedName>
</protein>
<dbReference type="KEGG" id="ovi:T265_13114"/>
<dbReference type="EMBL" id="KL596656">
    <property type="protein sequence ID" value="KER30740.1"/>
    <property type="molecule type" value="Genomic_DNA"/>
</dbReference>
<dbReference type="GeneID" id="20327282"/>
<reference evidence="1 2" key="1">
    <citation type="submission" date="2013-11" db="EMBL/GenBank/DDBJ databases">
        <title>Opisthorchis viverrini - life in the bile duct.</title>
        <authorList>
            <person name="Young N.D."/>
            <person name="Nagarajan N."/>
            <person name="Lin S.J."/>
            <person name="Korhonen P.K."/>
            <person name="Jex A.R."/>
            <person name="Hall R.S."/>
            <person name="Safavi-Hemami H."/>
            <person name="Kaewkong W."/>
            <person name="Bertrand D."/>
            <person name="Gao S."/>
            <person name="Seet Q."/>
            <person name="Wongkham S."/>
            <person name="Teh B.T."/>
            <person name="Wongkham C."/>
            <person name="Intapan P.M."/>
            <person name="Maleewong W."/>
            <person name="Yang X."/>
            <person name="Hu M."/>
            <person name="Wang Z."/>
            <person name="Hofmann A."/>
            <person name="Sternberg P.W."/>
            <person name="Tan P."/>
            <person name="Wang J."/>
            <person name="Gasser R.B."/>
        </authorList>
    </citation>
    <scope>NUCLEOTIDE SEQUENCE [LARGE SCALE GENOMIC DNA]</scope>
</reference>
<organism evidence="1 2">
    <name type="scientific">Opisthorchis viverrini</name>
    <name type="common">Southeast Asian liver fluke</name>
    <dbReference type="NCBI Taxonomy" id="6198"/>
    <lineage>
        <taxon>Eukaryota</taxon>
        <taxon>Metazoa</taxon>
        <taxon>Spiralia</taxon>
        <taxon>Lophotrochozoa</taxon>
        <taxon>Platyhelminthes</taxon>
        <taxon>Trematoda</taxon>
        <taxon>Digenea</taxon>
        <taxon>Opisthorchiida</taxon>
        <taxon>Opisthorchiata</taxon>
        <taxon>Opisthorchiidae</taxon>
        <taxon>Opisthorchis</taxon>
    </lineage>
</organism>
<evidence type="ECO:0000313" key="2">
    <source>
        <dbReference type="Proteomes" id="UP000054324"/>
    </source>
</evidence>
<feature type="non-terminal residue" evidence="1">
    <location>
        <position position="1"/>
    </location>
</feature>
<accession>A0A075A583</accession>